<dbReference type="GO" id="GO:0008477">
    <property type="term" value="F:purine nucleosidase activity"/>
    <property type="evidence" value="ECO:0007669"/>
    <property type="project" value="TreeGrafter"/>
</dbReference>
<dbReference type="SUPFAM" id="SSF53590">
    <property type="entry name" value="Nucleoside hydrolase"/>
    <property type="match status" value="1"/>
</dbReference>
<comment type="caution">
    <text evidence="4">The sequence shown here is derived from an EMBL/GenBank/DDBJ whole genome shotgun (WGS) entry which is preliminary data.</text>
</comment>
<sequence length="309" mass="34506">MSSDLRPVLMDMDGGIDDFMALALLLTIPHVEVIGVLVTPADCYLEPALSAARKLLAFMNRPGIPLARSRVRGQNAFPAIFRKDAFVVDLLPILNETEREGPALAQEEGPAFLIRRLRQALRPVTMLVTGPLTNLAQALDQDPGIEGQIEEVIWMGGALDVPGNVDPWMEPGHDGTAEWNAYWDPLAVQRVLTSTVPLRIFPLDVTERVPVTPGFLRCLARQRRYPLSDLAAQSYATVAWSRYCMWDVVTTVWLARPELFTFEETEIAVHTEGPGQGRIIRQPGGRRVWVAVDVEVEALYRFLLEAWAR</sequence>
<dbReference type="PANTHER" id="PTHR12304">
    <property type="entry name" value="INOSINE-URIDINE PREFERRING NUCLEOSIDE HYDROLASE"/>
    <property type="match status" value="1"/>
</dbReference>
<dbReference type="InterPro" id="IPR001910">
    <property type="entry name" value="Inosine/uridine_hydrolase_dom"/>
</dbReference>
<keyword evidence="2 4" id="KW-0326">Glycosidase</keyword>
<dbReference type="EC" id="3.2.-.-" evidence="4"/>
<keyword evidence="1 4" id="KW-0378">Hydrolase</keyword>
<dbReference type="Proteomes" id="UP000236642">
    <property type="component" value="Unassembled WGS sequence"/>
</dbReference>
<proteinExistence type="predicted"/>
<evidence type="ECO:0000259" key="3">
    <source>
        <dbReference type="Pfam" id="PF01156"/>
    </source>
</evidence>
<evidence type="ECO:0000313" key="5">
    <source>
        <dbReference type="Proteomes" id="UP000236642"/>
    </source>
</evidence>
<dbReference type="InterPro" id="IPR023186">
    <property type="entry name" value="IUNH"/>
</dbReference>
<reference evidence="5" key="1">
    <citation type="submission" date="2017-09" db="EMBL/GenBank/DDBJ databases">
        <title>Metaegenomics of thermophilic ammonia-oxidizing enrichment culture.</title>
        <authorList>
            <person name="Kato S."/>
            <person name="Suzuki K."/>
        </authorList>
    </citation>
    <scope>NUCLEOTIDE SEQUENCE [LARGE SCALE GENOMIC DNA]</scope>
</reference>
<feature type="domain" description="Inosine/uridine-preferring nucleoside hydrolase" evidence="3">
    <location>
        <begin position="8"/>
        <end position="299"/>
    </location>
</feature>
<name>A0A2H5Y478_9CHLR</name>
<dbReference type="Pfam" id="PF01156">
    <property type="entry name" value="IU_nuc_hydro"/>
    <property type="match status" value="1"/>
</dbReference>
<gene>
    <name evidence="4" type="primary">rihA</name>
    <name evidence="4" type="ORF">HRbin22_00482</name>
</gene>
<evidence type="ECO:0000313" key="4">
    <source>
        <dbReference type="EMBL" id="GBD08249.1"/>
    </source>
</evidence>
<evidence type="ECO:0000256" key="1">
    <source>
        <dbReference type="ARBA" id="ARBA00022801"/>
    </source>
</evidence>
<evidence type="ECO:0000256" key="2">
    <source>
        <dbReference type="ARBA" id="ARBA00023295"/>
    </source>
</evidence>
<dbReference type="EMBL" id="BEHY01000006">
    <property type="protein sequence ID" value="GBD08249.1"/>
    <property type="molecule type" value="Genomic_DNA"/>
</dbReference>
<protein>
    <submittedName>
        <fullName evidence="4">Pyrimidine-specific ribonucleoside hydrolase RihA</fullName>
        <ecNumber evidence="4">3.2.-.-</ecNumber>
    </submittedName>
</protein>
<accession>A0A2H5Y478</accession>
<dbReference type="PANTHER" id="PTHR12304:SF46">
    <property type="entry name" value="INOSINE-ADENOSINE-GUANOSINE-NUCLEOSIDE HYDROLASE"/>
    <property type="match status" value="1"/>
</dbReference>
<dbReference type="InterPro" id="IPR036452">
    <property type="entry name" value="Ribo_hydro-like"/>
</dbReference>
<dbReference type="AlphaFoldDB" id="A0A2H5Y478"/>
<dbReference type="GO" id="GO:0006152">
    <property type="term" value="P:purine nucleoside catabolic process"/>
    <property type="evidence" value="ECO:0007669"/>
    <property type="project" value="TreeGrafter"/>
</dbReference>
<dbReference type="CDD" id="cd02647">
    <property type="entry name" value="nuc_hydro_TvIAG"/>
    <property type="match status" value="1"/>
</dbReference>
<dbReference type="Gene3D" id="3.90.245.10">
    <property type="entry name" value="Ribonucleoside hydrolase-like"/>
    <property type="match status" value="1"/>
</dbReference>
<dbReference type="GO" id="GO:0005829">
    <property type="term" value="C:cytosol"/>
    <property type="evidence" value="ECO:0007669"/>
    <property type="project" value="TreeGrafter"/>
</dbReference>
<organism evidence="4 5">
    <name type="scientific">Candidatus Thermoflexus japonica</name>
    <dbReference type="NCBI Taxonomy" id="2035417"/>
    <lineage>
        <taxon>Bacteria</taxon>
        <taxon>Bacillati</taxon>
        <taxon>Chloroflexota</taxon>
        <taxon>Thermoflexia</taxon>
        <taxon>Thermoflexales</taxon>
        <taxon>Thermoflexaceae</taxon>
        <taxon>Thermoflexus</taxon>
    </lineage>
</organism>